<dbReference type="InterPro" id="IPR001810">
    <property type="entry name" value="F-box_dom"/>
</dbReference>
<protein>
    <submittedName>
        <fullName evidence="3">Uncharacterized protein</fullName>
    </submittedName>
</protein>
<dbReference type="Pfam" id="PF12937">
    <property type="entry name" value="F-box-like"/>
    <property type="match status" value="1"/>
</dbReference>
<dbReference type="SUPFAM" id="SSF81383">
    <property type="entry name" value="F-box domain"/>
    <property type="match status" value="1"/>
</dbReference>
<dbReference type="InterPro" id="IPR056594">
    <property type="entry name" value="AT5G49610-like_b-prop"/>
</dbReference>
<dbReference type="OrthoDB" id="687046at2759"/>
<dbReference type="PANTHER" id="PTHR33207">
    <property type="entry name" value="F-BOX DOMAIN CONTAINING PROTEIN-RELATED"/>
    <property type="match status" value="1"/>
</dbReference>
<sequence length="446" mass="50245">MAGGKSRIRKAKTLASSALPAPPLKESPAADPAPVAVLTEDTLVVIFRRLTPAELLRAALACHRWRRAAVRPLPREPPVLGYFFHPAGVPDKPPLQPVDKTFYPAVFVPFEASSPRLSLALPPGEMNSFSINEVHLGLVILLPRNLPDAILPRLLVVDPASRRRALLPPPPRGALRDDRWRRDRKVFGVAVLSRAHPSRLSFDAVLFTVDGRRPRAWVASVRDGDCTWRAMPRAEDVEVDFDPWWFEDRCVHAAGNIYWHICNSGRALKLDPLTLDFSFIPVPAVLGDNWKSYRIGETLDGRLCIVVLVNEELQIWVRGESRRSDRGWLLETHMCVHKVLDTVPGLPGVGMKRDVSTWFTGMDFARTGKVFMRTWGYGRYSFHMETGKLERLEMKDGKEWGHPIWAYTLAWPPAFLAPEDQISGCSPVREEISIANQLMSLRILDD</sequence>
<gene>
    <name evidence="3" type="ORF">EJB05_44587</name>
</gene>
<dbReference type="CDD" id="cd09917">
    <property type="entry name" value="F-box_SF"/>
    <property type="match status" value="1"/>
</dbReference>
<evidence type="ECO:0000259" key="1">
    <source>
        <dbReference type="Pfam" id="PF12937"/>
    </source>
</evidence>
<dbReference type="InterPro" id="IPR036047">
    <property type="entry name" value="F-box-like_dom_sf"/>
</dbReference>
<evidence type="ECO:0000259" key="2">
    <source>
        <dbReference type="Pfam" id="PF23635"/>
    </source>
</evidence>
<proteinExistence type="predicted"/>
<comment type="caution">
    <text evidence="3">The sequence shown here is derived from an EMBL/GenBank/DDBJ whole genome shotgun (WGS) entry which is preliminary data.</text>
</comment>
<feature type="non-terminal residue" evidence="3">
    <location>
        <position position="1"/>
    </location>
</feature>
<organism evidence="3 4">
    <name type="scientific">Eragrostis curvula</name>
    <name type="common">weeping love grass</name>
    <dbReference type="NCBI Taxonomy" id="38414"/>
    <lineage>
        <taxon>Eukaryota</taxon>
        <taxon>Viridiplantae</taxon>
        <taxon>Streptophyta</taxon>
        <taxon>Embryophyta</taxon>
        <taxon>Tracheophyta</taxon>
        <taxon>Spermatophyta</taxon>
        <taxon>Magnoliopsida</taxon>
        <taxon>Liliopsida</taxon>
        <taxon>Poales</taxon>
        <taxon>Poaceae</taxon>
        <taxon>PACMAD clade</taxon>
        <taxon>Chloridoideae</taxon>
        <taxon>Eragrostideae</taxon>
        <taxon>Eragrostidinae</taxon>
        <taxon>Eragrostis</taxon>
    </lineage>
</organism>
<dbReference type="EMBL" id="RWGY01000039">
    <property type="protein sequence ID" value="TVU11025.1"/>
    <property type="molecule type" value="Genomic_DNA"/>
</dbReference>
<name>A0A5J9TI87_9POAL</name>
<dbReference type="Gramene" id="TVU11025">
    <property type="protein sequence ID" value="TVU11025"/>
    <property type="gene ID" value="EJB05_44587"/>
</dbReference>
<dbReference type="AlphaFoldDB" id="A0A5J9TI87"/>
<accession>A0A5J9TI87</accession>
<dbReference type="Pfam" id="PF23635">
    <property type="entry name" value="Beta-prop_AT5G49610-like"/>
    <property type="match status" value="1"/>
</dbReference>
<keyword evidence="4" id="KW-1185">Reference proteome</keyword>
<dbReference type="Proteomes" id="UP000324897">
    <property type="component" value="Chromosome 3"/>
</dbReference>
<evidence type="ECO:0000313" key="4">
    <source>
        <dbReference type="Proteomes" id="UP000324897"/>
    </source>
</evidence>
<dbReference type="Gene3D" id="1.20.1280.50">
    <property type="match status" value="1"/>
</dbReference>
<feature type="domain" description="F-box" evidence="1">
    <location>
        <begin position="41"/>
        <end position="72"/>
    </location>
</feature>
<feature type="domain" description="F-box protein AT5G49610-like beta-propeller" evidence="2">
    <location>
        <begin position="162"/>
        <end position="415"/>
    </location>
</feature>
<evidence type="ECO:0000313" key="3">
    <source>
        <dbReference type="EMBL" id="TVU11025.1"/>
    </source>
</evidence>
<reference evidence="3 4" key="1">
    <citation type="journal article" date="2019" name="Sci. Rep.">
        <title>A high-quality genome of Eragrostis curvula grass provides insights into Poaceae evolution and supports new strategies to enhance forage quality.</title>
        <authorList>
            <person name="Carballo J."/>
            <person name="Santos B.A.C.M."/>
            <person name="Zappacosta D."/>
            <person name="Garbus I."/>
            <person name="Selva J.P."/>
            <person name="Gallo C.A."/>
            <person name="Diaz A."/>
            <person name="Albertini E."/>
            <person name="Caccamo M."/>
            <person name="Echenique V."/>
        </authorList>
    </citation>
    <scope>NUCLEOTIDE SEQUENCE [LARGE SCALE GENOMIC DNA]</scope>
    <source>
        <strain evidence="4">cv. Victoria</strain>
        <tissue evidence="3">Leaf</tissue>
    </source>
</reference>